<proteinExistence type="evidence at transcript level"/>
<evidence type="ECO:0000313" key="3">
    <source>
        <dbReference type="EMBL" id="AKA58493.1"/>
    </source>
</evidence>
<dbReference type="PROSITE" id="PS51378">
    <property type="entry name" value="INVERT_DEFENSINS"/>
    <property type="match status" value="1"/>
</dbReference>
<dbReference type="Gene3D" id="3.30.30.10">
    <property type="entry name" value="Knottin, scorpion toxin-like"/>
    <property type="match status" value="1"/>
</dbReference>
<dbReference type="GO" id="GO:0006952">
    <property type="term" value="P:defense response"/>
    <property type="evidence" value="ECO:0007669"/>
    <property type="project" value="InterPro"/>
</dbReference>
<dbReference type="EMBL" id="KP202933">
    <property type="protein sequence ID" value="AKA58494.1"/>
    <property type="molecule type" value="Genomic_DNA"/>
</dbReference>
<dbReference type="SUPFAM" id="SSF57095">
    <property type="entry name" value="Scorpion toxin-like"/>
    <property type="match status" value="1"/>
</dbReference>
<accession>A0A0E3GLN1</accession>
<reference evidence="4" key="2">
    <citation type="submission" date="2014-11" db="EMBL/GenBank/DDBJ databases">
        <title>Characterization and in vivo genomic studies of a Ctenocephalides felis defensin.</title>
        <authorList>
            <person name="Sears K.T."/>
            <person name="Szydlowski B."/>
            <person name="Pelc R.S."/>
            <person name="Ceraul S.M."/>
            <person name="Azad A.F."/>
        </authorList>
    </citation>
    <scope>NUCLEOTIDE SEQUENCE</scope>
</reference>
<name>A0A0E3GLN1_CTEFE</name>
<organism evidence="4">
    <name type="scientific">Ctenocephalides felis</name>
    <name type="common">Cat flea</name>
    <dbReference type="NCBI Taxonomy" id="7515"/>
    <lineage>
        <taxon>Eukaryota</taxon>
        <taxon>Metazoa</taxon>
        <taxon>Ecdysozoa</taxon>
        <taxon>Arthropoda</taxon>
        <taxon>Hexapoda</taxon>
        <taxon>Insecta</taxon>
        <taxon>Pterygota</taxon>
        <taxon>Neoptera</taxon>
        <taxon>Endopterygota</taxon>
        <taxon>Siphonaptera</taxon>
        <taxon>Pulicidae</taxon>
        <taxon>Archaeopsyllinae</taxon>
        <taxon>Ctenocephalides</taxon>
    </lineage>
</organism>
<evidence type="ECO:0000259" key="2">
    <source>
        <dbReference type="PROSITE" id="PS51378"/>
    </source>
</evidence>
<dbReference type="Pfam" id="PF01097">
    <property type="entry name" value="Defensin_2"/>
    <property type="match status" value="1"/>
</dbReference>
<dbReference type="InterPro" id="IPR001542">
    <property type="entry name" value="Defensin_invertebrate/fungal"/>
</dbReference>
<evidence type="ECO:0000313" key="4">
    <source>
        <dbReference type="EMBL" id="AKA58494.1"/>
    </source>
</evidence>
<dbReference type="EMBL" id="KP202932">
    <property type="protein sequence ID" value="AKA58493.1"/>
    <property type="molecule type" value="mRNA"/>
</dbReference>
<evidence type="ECO:0000256" key="1">
    <source>
        <dbReference type="ARBA" id="ARBA00023157"/>
    </source>
</evidence>
<sequence length="63" mass="6838">MAEDTPDENEKFEVGMSEVSLNDVEPAPRVVCQLGGNRLCNARCISLGKRGGSCKKGTCYCRN</sequence>
<dbReference type="InterPro" id="IPR036574">
    <property type="entry name" value="Scorpion_toxin-like_sf"/>
</dbReference>
<keyword evidence="1" id="KW-1015">Disulfide bond</keyword>
<dbReference type="GO" id="GO:0051707">
    <property type="term" value="P:response to other organism"/>
    <property type="evidence" value="ECO:0007669"/>
    <property type="project" value="UniProtKB-ARBA"/>
</dbReference>
<dbReference type="AlphaFoldDB" id="A0A0E3GLN1"/>
<gene>
    <name evidence="4" type="primary">defA</name>
</gene>
<feature type="domain" description="Invertebrate defensins family profile" evidence="2">
    <location>
        <begin position="29"/>
        <end position="63"/>
    </location>
</feature>
<protein>
    <submittedName>
        <fullName evidence="4">Defensin</fullName>
    </submittedName>
</protein>
<reference evidence="3" key="1">
    <citation type="submission" date="2014-11" db="EMBL/GenBank/DDBJ databases">
        <title>Characterization and in vitro functional genomic studies of a Ctenocephalides felis defensin.</title>
        <authorList>
            <person name="Sears K.T."/>
            <person name="Szydlowski B."/>
            <person name="Pelc R.S."/>
            <person name="Ceraul S.M."/>
            <person name="Azad A.F."/>
        </authorList>
    </citation>
    <scope>NUCLEOTIDE SEQUENCE</scope>
</reference>